<evidence type="ECO:0000313" key="2">
    <source>
        <dbReference type="EMBL" id="ADB74125.1"/>
    </source>
</evidence>
<dbReference type="HOGENOM" id="CLU_046006_10_4_11"/>
<name>D2SBV7_GEOOG</name>
<dbReference type="Pfam" id="PF00903">
    <property type="entry name" value="Glyoxalase"/>
    <property type="match status" value="1"/>
</dbReference>
<evidence type="ECO:0000259" key="1">
    <source>
        <dbReference type="PROSITE" id="PS51819"/>
    </source>
</evidence>
<dbReference type="InterPro" id="IPR029068">
    <property type="entry name" value="Glyas_Bleomycin-R_OHBP_Dase"/>
</dbReference>
<dbReference type="InterPro" id="IPR037523">
    <property type="entry name" value="VOC_core"/>
</dbReference>
<gene>
    <name evidence="2" type="ordered locus">Gobs_1392</name>
</gene>
<dbReference type="OrthoDB" id="485032at2"/>
<keyword evidence="2" id="KW-0223">Dioxygenase</keyword>
<dbReference type="EMBL" id="CP001867">
    <property type="protein sequence ID" value="ADB74125.1"/>
    <property type="molecule type" value="Genomic_DNA"/>
</dbReference>
<organism evidence="2 3">
    <name type="scientific">Geodermatophilus obscurus (strain ATCC 25078 / DSM 43160 / JCM 3152 / CCUG 61914 / KCC A-0152 / KCTC 9177 / NBRC 13315 / NRRL B-3577 / G-20)</name>
    <dbReference type="NCBI Taxonomy" id="526225"/>
    <lineage>
        <taxon>Bacteria</taxon>
        <taxon>Bacillati</taxon>
        <taxon>Actinomycetota</taxon>
        <taxon>Actinomycetes</taxon>
        <taxon>Geodermatophilales</taxon>
        <taxon>Geodermatophilaceae</taxon>
        <taxon>Geodermatophilus</taxon>
    </lineage>
</organism>
<accession>D2SBV7</accession>
<proteinExistence type="predicted"/>
<evidence type="ECO:0000313" key="3">
    <source>
        <dbReference type="Proteomes" id="UP000001382"/>
    </source>
</evidence>
<dbReference type="AlphaFoldDB" id="D2SBV7"/>
<sequence length="152" mass="15760">MNWTLEVVVVPVADVDRAKAFYADKLGFNVDHDVSPPGPGNRLVQLTPPGSGCSVVIGEGVVPHMPPGSLQGLQLVVPDIAEAHAQLVERGVEVSEIQALGSDENALRQGGTALDNVGFVFFRDPDGNGWAVQQISARGSVSPPAAATAEIG</sequence>
<reference evidence="2 3" key="1">
    <citation type="journal article" date="2010" name="Stand. Genomic Sci.">
        <title>Complete genome sequence of Geodermatophilus obscurus type strain (G-20).</title>
        <authorList>
            <person name="Ivanova N."/>
            <person name="Sikorski J."/>
            <person name="Jando M."/>
            <person name="Munk C."/>
            <person name="Lapidus A."/>
            <person name="Glavina Del Rio T."/>
            <person name="Copeland A."/>
            <person name="Tice H."/>
            <person name="Cheng J.-F."/>
            <person name="Lucas S."/>
            <person name="Chen F."/>
            <person name="Nolan M."/>
            <person name="Bruce D."/>
            <person name="Goodwin L."/>
            <person name="Pitluck S."/>
            <person name="Mavromatis K."/>
            <person name="Mikhailova N."/>
            <person name="Pati A."/>
            <person name="Chen A."/>
            <person name="Palaniappan K."/>
            <person name="Land M."/>
            <person name="Hauser L."/>
            <person name="Chang Y.-J."/>
            <person name="Jeffries C.D."/>
            <person name="Meincke L."/>
            <person name="Brettin T."/>
            <person name="Detter J.C."/>
            <person name="Detter J.C."/>
            <person name="Rohde M."/>
            <person name="Goeker M."/>
            <person name="Bristow J."/>
            <person name="Eisen J.A."/>
            <person name="Markowitz V."/>
            <person name="Hugenholtz P."/>
            <person name="Kyrpides N.C."/>
            <person name="Klenk H.-P."/>
        </authorList>
    </citation>
    <scope>NUCLEOTIDE SEQUENCE [LARGE SCALE GENOMIC DNA]</scope>
    <source>
        <strain evidence="3">ATCC 25078 / DSM 43160 / JCM 3152 / KCC A-0152 / KCTC 9177 / NBRC 13315 / NRRL B-3577 / G-20</strain>
    </source>
</reference>
<dbReference type="PANTHER" id="PTHR36437:SF2">
    <property type="entry name" value="GLYOXALASE_BLEOMYCIN RESISTANCE PROTEIN_DIOXYGENASE"/>
    <property type="match status" value="1"/>
</dbReference>
<feature type="domain" description="VOC" evidence="1">
    <location>
        <begin position="4"/>
        <end position="135"/>
    </location>
</feature>
<dbReference type="Proteomes" id="UP000001382">
    <property type="component" value="Chromosome"/>
</dbReference>
<protein>
    <submittedName>
        <fullName evidence="2">Glyoxalase/bleomycin resistance protein/dioxygenase</fullName>
    </submittedName>
</protein>
<dbReference type="Gene3D" id="3.10.180.10">
    <property type="entry name" value="2,3-Dihydroxybiphenyl 1,2-Dioxygenase, domain 1"/>
    <property type="match status" value="1"/>
</dbReference>
<keyword evidence="2" id="KW-0560">Oxidoreductase</keyword>
<dbReference type="eggNOG" id="COG0346">
    <property type="taxonomic scope" value="Bacteria"/>
</dbReference>
<reference evidence="3" key="2">
    <citation type="submission" date="2010-01" db="EMBL/GenBank/DDBJ databases">
        <title>The complete genome of Geodermatophilus obscurus DSM 43160.</title>
        <authorList>
            <consortium name="US DOE Joint Genome Institute (JGI-PGF)"/>
            <person name="Lucas S."/>
            <person name="Copeland A."/>
            <person name="Lapidus A."/>
            <person name="Glavina del Rio T."/>
            <person name="Dalin E."/>
            <person name="Tice H."/>
            <person name="Bruce D."/>
            <person name="Goodwin L."/>
            <person name="Pitluck S."/>
            <person name="Kyrpides N."/>
            <person name="Mavromatis K."/>
            <person name="Ivanova N."/>
            <person name="Munk A.C."/>
            <person name="Brettin T."/>
            <person name="Detter J.C."/>
            <person name="Han C."/>
            <person name="Larimer F."/>
            <person name="Land M."/>
            <person name="Hauser L."/>
            <person name="Markowitz V."/>
            <person name="Cheng J.-F."/>
            <person name="Hugenholtz P."/>
            <person name="Woyke T."/>
            <person name="Wu D."/>
            <person name="Jando M."/>
            <person name="Schneider S."/>
            <person name="Klenk H.-P."/>
            <person name="Eisen J.A."/>
        </authorList>
    </citation>
    <scope>NUCLEOTIDE SEQUENCE [LARGE SCALE GENOMIC DNA]</scope>
    <source>
        <strain evidence="3">ATCC 25078 / DSM 43160 / JCM 3152 / KCC A-0152 / KCTC 9177 / NBRC 13315 / NRRL B-3577 / G-20</strain>
    </source>
</reference>
<keyword evidence="3" id="KW-1185">Reference proteome</keyword>
<dbReference type="RefSeq" id="WP_012947566.1">
    <property type="nucleotide sequence ID" value="NC_013757.1"/>
</dbReference>
<dbReference type="SUPFAM" id="SSF54593">
    <property type="entry name" value="Glyoxalase/Bleomycin resistance protein/Dihydroxybiphenyl dioxygenase"/>
    <property type="match status" value="1"/>
</dbReference>
<dbReference type="InterPro" id="IPR004360">
    <property type="entry name" value="Glyas_Fos-R_dOase_dom"/>
</dbReference>
<dbReference type="PANTHER" id="PTHR36437">
    <property type="entry name" value="GLYOXALASE/BLEOMYCIN RESISTANCE PROTEIN/DIOXYGENASE"/>
    <property type="match status" value="1"/>
</dbReference>
<dbReference type="KEGG" id="gob:Gobs_1392"/>
<dbReference type="GO" id="GO:0051213">
    <property type="term" value="F:dioxygenase activity"/>
    <property type="evidence" value="ECO:0007669"/>
    <property type="project" value="UniProtKB-KW"/>
</dbReference>
<dbReference type="STRING" id="526225.Gobs_1392"/>
<dbReference type="PROSITE" id="PS51819">
    <property type="entry name" value="VOC"/>
    <property type="match status" value="1"/>
</dbReference>